<dbReference type="Pfam" id="PF00078">
    <property type="entry name" value="RVT_1"/>
    <property type="match status" value="1"/>
</dbReference>
<feature type="domain" description="Reverse transcriptase" evidence="2">
    <location>
        <begin position="476"/>
        <end position="750"/>
    </location>
</feature>
<dbReference type="PROSITE" id="PS50878">
    <property type="entry name" value="RT_POL"/>
    <property type="match status" value="1"/>
</dbReference>
<dbReference type="InterPro" id="IPR000477">
    <property type="entry name" value="RT_dom"/>
</dbReference>
<dbReference type="EMBL" id="GEZM01061183">
    <property type="protein sequence ID" value="JAV70704.1"/>
    <property type="molecule type" value="Transcribed_RNA"/>
</dbReference>
<name>A0A1Y1LAP1_PHOPY</name>
<dbReference type="InterPro" id="IPR043502">
    <property type="entry name" value="DNA/RNA_pol_sf"/>
</dbReference>
<dbReference type="InterPro" id="IPR036691">
    <property type="entry name" value="Endo/exonu/phosph_ase_sf"/>
</dbReference>
<dbReference type="CDD" id="cd01650">
    <property type="entry name" value="RT_nLTR_like"/>
    <property type="match status" value="1"/>
</dbReference>
<reference evidence="3" key="1">
    <citation type="journal article" date="2016" name="Sci. Rep.">
        <title>Molecular characterization of firefly nuptial gifts: a multi-omics approach sheds light on postcopulatory sexual selection.</title>
        <authorList>
            <person name="Al-Wathiqui N."/>
            <person name="Fallon T.R."/>
            <person name="South A."/>
            <person name="Weng J.K."/>
            <person name="Lewis S.M."/>
        </authorList>
    </citation>
    <scope>NUCLEOTIDE SEQUENCE</scope>
</reference>
<evidence type="ECO:0000259" key="2">
    <source>
        <dbReference type="PROSITE" id="PS50878"/>
    </source>
</evidence>
<feature type="transmembrane region" description="Helical" evidence="1">
    <location>
        <begin position="949"/>
        <end position="972"/>
    </location>
</feature>
<dbReference type="GO" id="GO:0071897">
    <property type="term" value="P:DNA biosynthetic process"/>
    <property type="evidence" value="ECO:0007669"/>
    <property type="project" value="UniProtKB-ARBA"/>
</dbReference>
<organism evidence="3">
    <name type="scientific">Photinus pyralis</name>
    <name type="common">Common eastern firefly</name>
    <name type="synonym">Lampyris pyralis</name>
    <dbReference type="NCBI Taxonomy" id="7054"/>
    <lineage>
        <taxon>Eukaryota</taxon>
        <taxon>Metazoa</taxon>
        <taxon>Ecdysozoa</taxon>
        <taxon>Arthropoda</taxon>
        <taxon>Hexapoda</taxon>
        <taxon>Insecta</taxon>
        <taxon>Pterygota</taxon>
        <taxon>Neoptera</taxon>
        <taxon>Endopterygota</taxon>
        <taxon>Coleoptera</taxon>
        <taxon>Polyphaga</taxon>
        <taxon>Elateriformia</taxon>
        <taxon>Elateroidea</taxon>
        <taxon>Lampyridae</taxon>
        <taxon>Lampyrinae</taxon>
        <taxon>Photinus</taxon>
    </lineage>
</organism>
<sequence length="974" mass="112221">MILHEELKYIRIAHLNVRSITNNFLDFKHVLANDYDVIGVTETWLTSDTPSYAVSIPNYRFERKDRTTRTWGGGVGVYIRNNLQYDLNSCASLQSSDSLEQIWINLRLHKVRLAIGTLYRRQEFPFSEFLDDFENCFVHLLPTGAEVICIGDLNIDLGKFANNHAVTFLTLVEVMGLRQVVQEPTRVSKTTSSLIDLIILPSDKTIDTVGVIPMDTVTDHHLVFCEYPINDRLTTKDLFHTYRDFKHFDLNHFNQAMQLVSWDHIYSMTDPNDMVTFLNMNILYIFDQLAPIKTARISKPKAPWLTDTIRRMFLIRDRALIKFKKTKNECHWKFYKVMRNYTNAAVNREKKAYLDFISKSDNEIWGRLKELHVYNNIKSSEIPCHLDDVNKINAAFAKICNASCTVELEKLSNFYNNTPASSIDNKLEFFGIDEGIVLHHLMKIKSKCIGSDGISLKMLIICCPLILPHLVFLFNSCMVSGIFPEAWKLANITPLPKIKHPVSFSDLRPISILPVLSKVFERILTEQINTHVSNFNALPVTQSGFRPGHSCVTSLLSITNDIIKSTDQGKLTALILLDYSKAFDTLNHNILVDVLHRTGFGDKACSLLRSYLTNRRQQVVKKKNVSHQLFTTSGVPQGSVLGPVLFSLYTSKFQFALKHLSAYQYADDTQLLYSFHASDVAQANDNMSSDIDYLVEISELHGLKINTSKCSVMLFGPIKDRELVKNCISIKTQNSIIKIKECAKNLGLYLDTDLRFERHISEACRKAYINLKLIFGHRQFLNRKVRAMLCETLVLSQFNYCDQIYGPCLKTTEIHKIQKMQNSCLRLIFGIRKHEHISHKLKEIDWLNMSKRRLLHSASLFHKIISTKMPTYLYEIIKFSSSSRHYKLITPPLHKTQMFKRSFSYNIASVYNNIPAYLIEIIFTYFYAIKTIDYFSSSFPFLLLYLVPRLIYLCLSLPLNIHIIKFIPLIVLSS</sequence>
<protein>
    <recommendedName>
        <fullName evidence="2">Reverse transcriptase domain-containing protein</fullName>
    </recommendedName>
</protein>
<dbReference type="PANTHER" id="PTHR33332">
    <property type="entry name" value="REVERSE TRANSCRIPTASE DOMAIN-CONTAINING PROTEIN"/>
    <property type="match status" value="1"/>
</dbReference>
<proteinExistence type="predicted"/>
<dbReference type="SUPFAM" id="SSF56672">
    <property type="entry name" value="DNA/RNA polymerases"/>
    <property type="match status" value="1"/>
</dbReference>
<accession>A0A1Y1LAP1</accession>
<keyword evidence="1" id="KW-1133">Transmembrane helix</keyword>
<feature type="transmembrane region" description="Helical" evidence="1">
    <location>
        <begin position="910"/>
        <end position="929"/>
    </location>
</feature>
<keyword evidence="1" id="KW-0812">Transmembrane</keyword>
<evidence type="ECO:0000313" key="3">
    <source>
        <dbReference type="EMBL" id="JAV70704.1"/>
    </source>
</evidence>
<dbReference type="Gene3D" id="3.60.10.10">
    <property type="entry name" value="Endonuclease/exonuclease/phosphatase"/>
    <property type="match status" value="1"/>
</dbReference>
<evidence type="ECO:0000256" key="1">
    <source>
        <dbReference type="SAM" id="Phobius"/>
    </source>
</evidence>
<dbReference type="AlphaFoldDB" id="A0A1Y1LAP1"/>
<dbReference type="SUPFAM" id="SSF56219">
    <property type="entry name" value="DNase I-like"/>
    <property type="match status" value="1"/>
</dbReference>
<keyword evidence="1" id="KW-0472">Membrane</keyword>